<dbReference type="AlphaFoldDB" id="A0A2P2MSP9"/>
<dbReference type="EMBL" id="GGEC01052747">
    <property type="protein sequence ID" value="MBX33231.1"/>
    <property type="molecule type" value="Transcribed_RNA"/>
</dbReference>
<organism evidence="1">
    <name type="scientific">Rhizophora mucronata</name>
    <name type="common">Asiatic mangrove</name>
    <dbReference type="NCBI Taxonomy" id="61149"/>
    <lineage>
        <taxon>Eukaryota</taxon>
        <taxon>Viridiplantae</taxon>
        <taxon>Streptophyta</taxon>
        <taxon>Embryophyta</taxon>
        <taxon>Tracheophyta</taxon>
        <taxon>Spermatophyta</taxon>
        <taxon>Magnoliopsida</taxon>
        <taxon>eudicotyledons</taxon>
        <taxon>Gunneridae</taxon>
        <taxon>Pentapetalae</taxon>
        <taxon>rosids</taxon>
        <taxon>fabids</taxon>
        <taxon>Malpighiales</taxon>
        <taxon>Rhizophoraceae</taxon>
        <taxon>Rhizophora</taxon>
    </lineage>
</organism>
<proteinExistence type="predicted"/>
<reference evidence="1" key="1">
    <citation type="submission" date="2018-02" db="EMBL/GenBank/DDBJ databases">
        <title>Rhizophora mucronata_Transcriptome.</title>
        <authorList>
            <person name="Meera S.P."/>
            <person name="Sreeshan A."/>
            <person name="Augustine A."/>
        </authorList>
    </citation>
    <scope>NUCLEOTIDE SEQUENCE</scope>
    <source>
        <tissue evidence="1">Leaf</tissue>
    </source>
</reference>
<sequence>MIERSKPDEIAGLEISMFGF</sequence>
<name>A0A2P2MSP9_RHIMU</name>
<evidence type="ECO:0000313" key="1">
    <source>
        <dbReference type="EMBL" id="MBX33231.1"/>
    </source>
</evidence>
<protein>
    <submittedName>
        <fullName evidence="1">Uncharacterized protein</fullName>
    </submittedName>
</protein>
<accession>A0A2P2MSP9</accession>